<evidence type="ECO:0000256" key="1">
    <source>
        <dbReference type="SAM" id="MobiDB-lite"/>
    </source>
</evidence>
<organism evidence="3 4">
    <name type="scientific">Fonsecaea erecta</name>
    <dbReference type="NCBI Taxonomy" id="1367422"/>
    <lineage>
        <taxon>Eukaryota</taxon>
        <taxon>Fungi</taxon>
        <taxon>Dikarya</taxon>
        <taxon>Ascomycota</taxon>
        <taxon>Pezizomycotina</taxon>
        <taxon>Eurotiomycetes</taxon>
        <taxon>Chaetothyriomycetidae</taxon>
        <taxon>Chaetothyriales</taxon>
        <taxon>Herpotrichiellaceae</taxon>
        <taxon>Fonsecaea</taxon>
    </lineage>
</organism>
<reference evidence="3 4" key="1">
    <citation type="submission" date="2016-04" db="EMBL/GenBank/DDBJ databases">
        <title>Draft genome of Fonsecaea erecta CBS 125763.</title>
        <authorList>
            <person name="Weiss V.A."/>
            <person name="Vicente V.A."/>
            <person name="Raittz R.T."/>
            <person name="Moreno L.F."/>
            <person name="De Souza E.M."/>
            <person name="Pedrosa F.O."/>
            <person name="Steffens M.B."/>
            <person name="Faoro H."/>
            <person name="Tadra-Sfeir M.Z."/>
            <person name="Najafzadeh M.J."/>
            <person name="Felipe M.S."/>
            <person name="Teixeira M."/>
            <person name="Sun J."/>
            <person name="Xi L."/>
            <person name="Gomes R."/>
            <person name="De Azevedo C.M."/>
            <person name="Salgado C.G."/>
            <person name="Da Silva M.B."/>
            <person name="Nascimento M.F."/>
            <person name="Queiroz-Telles F."/>
            <person name="Attili D.S."/>
            <person name="Gorbushina A."/>
        </authorList>
    </citation>
    <scope>NUCLEOTIDE SEQUENCE [LARGE SCALE GENOMIC DNA]</scope>
    <source>
        <strain evidence="3 4">CBS 125763</strain>
    </source>
</reference>
<dbReference type="GeneID" id="30010088"/>
<dbReference type="OrthoDB" id="3200163at2759"/>
<comment type="caution">
    <text evidence="3">The sequence shown here is derived from an EMBL/GenBank/DDBJ whole genome shotgun (WGS) entry which is preliminary data.</text>
</comment>
<dbReference type="ESTHER" id="9euro-a0a178zm81">
    <property type="family name" value="Fungal_carboxylesterase_lipase"/>
</dbReference>
<dbReference type="Gene3D" id="3.40.50.1820">
    <property type="entry name" value="alpha/beta hydrolase"/>
    <property type="match status" value="1"/>
</dbReference>
<evidence type="ECO:0000313" key="4">
    <source>
        <dbReference type="Proteomes" id="UP000078343"/>
    </source>
</evidence>
<dbReference type="EMBL" id="LVYI01000004">
    <property type="protein sequence ID" value="OAP60918.1"/>
    <property type="molecule type" value="Genomic_DNA"/>
</dbReference>
<feature type="compositionally biased region" description="Basic and acidic residues" evidence="1">
    <location>
        <begin position="644"/>
        <end position="654"/>
    </location>
</feature>
<dbReference type="RefSeq" id="XP_018694285.1">
    <property type="nucleotide sequence ID" value="XM_018837432.1"/>
</dbReference>
<dbReference type="Pfam" id="PF00135">
    <property type="entry name" value="COesterase"/>
    <property type="match status" value="1"/>
</dbReference>
<dbReference type="STRING" id="1367422.A0A178ZM81"/>
<dbReference type="InterPro" id="IPR029058">
    <property type="entry name" value="AB_hydrolase_fold"/>
</dbReference>
<evidence type="ECO:0000259" key="2">
    <source>
        <dbReference type="Pfam" id="PF00135"/>
    </source>
</evidence>
<gene>
    <name evidence="3" type="ORF">AYL99_05920</name>
</gene>
<dbReference type="InterPro" id="IPR050309">
    <property type="entry name" value="Type-B_Carboxylest/Lipase"/>
</dbReference>
<feature type="domain" description="Carboxylesterase type B" evidence="2">
    <location>
        <begin position="26"/>
        <end position="510"/>
    </location>
</feature>
<dbReference type="InterPro" id="IPR002018">
    <property type="entry name" value="CarbesteraseB"/>
</dbReference>
<feature type="region of interest" description="Disordered" evidence="1">
    <location>
        <begin position="626"/>
        <end position="660"/>
    </location>
</feature>
<protein>
    <recommendedName>
        <fullName evidence="2">Carboxylesterase type B domain-containing protein</fullName>
    </recommendedName>
</protein>
<evidence type="ECO:0000313" key="3">
    <source>
        <dbReference type="EMBL" id="OAP60918.1"/>
    </source>
</evidence>
<name>A0A178ZM81_9EURO</name>
<accession>A0A178ZM81</accession>
<dbReference type="PANTHER" id="PTHR11559">
    <property type="entry name" value="CARBOXYLESTERASE"/>
    <property type="match status" value="1"/>
</dbReference>
<keyword evidence="4" id="KW-1185">Reference proteome</keyword>
<dbReference type="AlphaFoldDB" id="A0A178ZM81"/>
<proteinExistence type="predicted"/>
<dbReference type="Proteomes" id="UP000078343">
    <property type="component" value="Unassembled WGS sequence"/>
</dbReference>
<feature type="region of interest" description="Disordered" evidence="1">
    <location>
        <begin position="1"/>
        <end position="23"/>
    </location>
</feature>
<dbReference type="SUPFAM" id="SSF53474">
    <property type="entry name" value="alpha/beta-Hydrolases"/>
    <property type="match status" value="1"/>
</dbReference>
<sequence length="660" mass="72858">MAGIPTHSTAGRKPYNGPTYTHQHPQLGALTGRLIKSPNFQGQSTVQFRSIPYAQVPKRFAPCVPLQSIPDQFDARPHRDFTQFGSACPQVGATKPTWFAAYGGPLEDDLGLEFDEFTCLTLSVSVPESYLSGNIPKPIPVMIYVHGGGAQEGIGHVDGLHSNAPLTAYSSEVSLPIVTVNIGYRLNWLGSLVCQDMIEEYTADSSPSPHGPFNLTIQDQRAAFAWIQTFIGGFGGDVENVTAFGESAGSIFLIYHICGSPDRLFNRAILQSGVIFGHTSLDDKDAEYRALLNHFEIQGSSASERLEKLRQVPAEALAQYPGYHVMPFIDDIPGVSVPKPLFSRGRPTFMKQTSLISSCPWLEDIIIGDDFWEGYVFRDLLRSASATGVVAGVLSIFPEKAAARLLCAYGLPATPELASVTDKNLFWRNLTELIGDMLFSVPIHRLASRLARQNTTATSNNNNGDTSARKVYRYCFGLSNPFLGSDHSFVTGHHFVEILFVFLTLLDRYPTYRGRWLERQARETARKWILFAYGQSPWDEYVVGEDGDTNEAKIAVCDDIRGWHVKTMSQDEEESKSDPWGPRRYVGWGAWEKAYQALKKPGMSTQAWAQSIHIARLRVLGGLRAREGEAESGSGTEKANAGQESEKELMEAQEKLGSAV</sequence>